<feature type="transmembrane region" description="Helical" evidence="1">
    <location>
        <begin position="6"/>
        <end position="25"/>
    </location>
</feature>
<accession>A0A0J5P3E0</accession>
<proteinExistence type="predicted"/>
<name>A0A0J5P3E0_9PAST</name>
<evidence type="ECO:0000313" key="2">
    <source>
        <dbReference type="EMBL" id="KMK50998.1"/>
    </source>
</evidence>
<comment type="caution">
    <text evidence="2">The sequence shown here is derived from an EMBL/GenBank/DDBJ whole genome shotgun (WGS) entry which is preliminary data.</text>
</comment>
<dbReference type="Proteomes" id="UP000036270">
    <property type="component" value="Unassembled WGS sequence"/>
</dbReference>
<dbReference type="EMBL" id="JWIZ01000056">
    <property type="protein sequence ID" value="KMK50998.1"/>
    <property type="molecule type" value="Genomic_DNA"/>
</dbReference>
<reference evidence="2 3" key="1">
    <citation type="submission" date="2014-12" db="EMBL/GenBank/DDBJ databases">
        <title>Reclassification of Actinobacillus muris as Muribacter muris.</title>
        <authorList>
            <person name="Christensen H."/>
            <person name="Nicklas W."/>
            <person name="Bisgaard M."/>
        </authorList>
    </citation>
    <scope>NUCLEOTIDE SEQUENCE [LARGE SCALE GENOMIC DNA]</scope>
    <source>
        <strain evidence="2 3">Ackerman80-443D</strain>
    </source>
</reference>
<dbReference type="PATRIC" id="fig|67855.3.peg.1854"/>
<protein>
    <submittedName>
        <fullName evidence="2">Uncharacterized protein</fullName>
    </submittedName>
</protein>
<evidence type="ECO:0000313" key="3">
    <source>
        <dbReference type="Proteomes" id="UP000036270"/>
    </source>
</evidence>
<keyword evidence="1" id="KW-0472">Membrane</keyword>
<gene>
    <name evidence="2" type="ORF">RO21_08880</name>
</gene>
<sequence>MATIVWSIFYSFGILWGFSDIIGRIESLRNEKEKQYLLNMKATVYQTSLLSKQKRKAFEKRKDFILTELENRTYRSM</sequence>
<keyword evidence="1" id="KW-0812">Transmembrane</keyword>
<dbReference type="AlphaFoldDB" id="A0A0J5P3E0"/>
<keyword evidence="1" id="KW-1133">Transmembrane helix</keyword>
<evidence type="ECO:0000256" key="1">
    <source>
        <dbReference type="SAM" id="Phobius"/>
    </source>
</evidence>
<organism evidence="2 3">
    <name type="scientific">Muribacter muris</name>
    <dbReference type="NCBI Taxonomy" id="67855"/>
    <lineage>
        <taxon>Bacteria</taxon>
        <taxon>Pseudomonadati</taxon>
        <taxon>Pseudomonadota</taxon>
        <taxon>Gammaproteobacteria</taxon>
        <taxon>Pasteurellales</taxon>
        <taxon>Pasteurellaceae</taxon>
        <taxon>Muribacter</taxon>
    </lineage>
</organism>
<keyword evidence="3" id="KW-1185">Reference proteome</keyword>